<gene>
    <name evidence="4" type="ORF">CLO192961_LOCUS248298</name>
</gene>
<evidence type="ECO:0000256" key="3">
    <source>
        <dbReference type="ARBA" id="ARBA00023002"/>
    </source>
</evidence>
<dbReference type="PANTHER" id="PTHR24320:SF282">
    <property type="entry name" value="WW DOMAIN-CONTAINING OXIDOREDUCTASE"/>
    <property type="match status" value="1"/>
</dbReference>
<protein>
    <recommendedName>
        <fullName evidence="6">NAD(P)-binding protein</fullName>
    </recommendedName>
</protein>
<evidence type="ECO:0000256" key="2">
    <source>
        <dbReference type="ARBA" id="ARBA00022857"/>
    </source>
</evidence>
<sequence length="318" mass="34502">MTFHPDSLPDLTGKTYIVTGGTSGIGYYTVARLAEHGAHVYLCARSEDKGQKAVESIQSLYARARLSVLVMDHHSLQSVASAAEIFLSNETELHGLVNNAGVMATPYKLTDNGYEDQWQTNYLAHWIFTSRLLPLLLETSKKLPAGSVRIVNVSSGSHMAAPSVGINFSDTSLPNESAIVRYGQSKLANILHAKTLNLLYGPGSSSAKAGNGEIWTTAVHPGMVFTSLRGRAVELPWFMKFLGPVIEATGGRWPADEGAWTSVYCVASPELEASHSGGYFVRIAKPGMHFGKAKDMNLAEKLEKWTETEMKKHGFVSG</sequence>
<dbReference type="EMBL" id="CABFNS010000795">
    <property type="protein sequence ID" value="VUC28999.1"/>
    <property type="molecule type" value="Genomic_DNA"/>
</dbReference>
<dbReference type="PANTHER" id="PTHR24320">
    <property type="entry name" value="RETINOL DEHYDROGENASE"/>
    <property type="match status" value="1"/>
</dbReference>
<dbReference type="InterPro" id="IPR002347">
    <property type="entry name" value="SDR_fam"/>
</dbReference>
<accession>A0ABY6UDD8</accession>
<comment type="caution">
    <text evidence="4">The sequence shown here is derived from an EMBL/GenBank/DDBJ whole genome shotgun (WGS) entry which is preliminary data.</text>
</comment>
<dbReference type="Gene3D" id="3.40.50.720">
    <property type="entry name" value="NAD(P)-binding Rossmann-like Domain"/>
    <property type="match status" value="1"/>
</dbReference>
<comment type="similarity">
    <text evidence="1">Belongs to the short-chain dehydrogenases/reductases (SDR) family.</text>
</comment>
<reference evidence="4 5" key="1">
    <citation type="submission" date="2019-06" db="EMBL/GenBank/DDBJ databases">
        <authorList>
            <person name="Broberg M."/>
        </authorList>
    </citation>
    <scope>NUCLEOTIDE SEQUENCE [LARGE SCALE GENOMIC DNA]</scope>
</reference>
<dbReference type="Pfam" id="PF00106">
    <property type="entry name" value="adh_short"/>
    <property type="match status" value="1"/>
</dbReference>
<keyword evidence="3" id="KW-0560">Oxidoreductase</keyword>
<keyword evidence="2" id="KW-0521">NADP</keyword>
<proteinExistence type="inferred from homology"/>
<evidence type="ECO:0000313" key="5">
    <source>
        <dbReference type="Proteomes" id="UP000766486"/>
    </source>
</evidence>
<dbReference type="PRINTS" id="PR00081">
    <property type="entry name" value="GDHRDH"/>
</dbReference>
<dbReference type="Proteomes" id="UP000766486">
    <property type="component" value="Unassembled WGS sequence"/>
</dbReference>
<evidence type="ECO:0000313" key="4">
    <source>
        <dbReference type="EMBL" id="VUC28999.1"/>
    </source>
</evidence>
<dbReference type="SUPFAM" id="SSF51735">
    <property type="entry name" value="NAD(P)-binding Rossmann-fold domains"/>
    <property type="match status" value="1"/>
</dbReference>
<evidence type="ECO:0000256" key="1">
    <source>
        <dbReference type="ARBA" id="ARBA00006484"/>
    </source>
</evidence>
<dbReference type="InterPro" id="IPR036291">
    <property type="entry name" value="NAD(P)-bd_dom_sf"/>
</dbReference>
<name>A0ABY6UDD8_BIOOC</name>
<keyword evidence="5" id="KW-1185">Reference proteome</keyword>
<organism evidence="4 5">
    <name type="scientific">Bionectria ochroleuca</name>
    <name type="common">Gliocladium roseum</name>
    <dbReference type="NCBI Taxonomy" id="29856"/>
    <lineage>
        <taxon>Eukaryota</taxon>
        <taxon>Fungi</taxon>
        <taxon>Dikarya</taxon>
        <taxon>Ascomycota</taxon>
        <taxon>Pezizomycotina</taxon>
        <taxon>Sordariomycetes</taxon>
        <taxon>Hypocreomycetidae</taxon>
        <taxon>Hypocreales</taxon>
        <taxon>Bionectriaceae</taxon>
        <taxon>Clonostachys</taxon>
    </lineage>
</organism>
<evidence type="ECO:0008006" key="6">
    <source>
        <dbReference type="Google" id="ProtNLM"/>
    </source>
</evidence>